<dbReference type="AlphaFoldDB" id="A0A2S7J3S1"/>
<evidence type="ECO:0000313" key="2">
    <source>
        <dbReference type="Proteomes" id="UP000238493"/>
    </source>
</evidence>
<dbReference type="Proteomes" id="UP000238493">
    <property type="component" value="Unassembled WGS sequence"/>
</dbReference>
<keyword evidence="2" id="KW-1185">Reference proteome</keyword>
<gene>
    <name evidence="1" type="ORF">C3731_04445</name>
</gene>
<dbReference type="EMBL" id="PTRC01000008">
    <property type="protein sequence ID" value="PQA74860.1"/>
    <property type="molecule type" value="Genomic_DNA"/>
</dbReference>
<proteinExistence type="predicted"/>
<name>A0A2S7J3S1_9HYPH</name>
<evidence type="ECO:0000313" key="1">
    <source>
        <dbReference type="EMBL" id="PQA74860.1"/>
    </source>
</evidence>
<reference evidence="1 2" key="1">
    <citation type="submission" date="2018-02" db="EMBL/GenBank/DDBJ databases">
        <title>Draft genome sequence of Ochrobactrum oryzae found in Brazil.</title>
        <authorList>
            <person name="Cerdeira L."/>
            <person name="Andrade F."/>
            <person name="Zacariotto T."/>
            <person name="Barbosa B."/>
            <person name="Santos S."/>
            <person name="Cassetari V."/>
            <person name="Lincopan N."/>
        </authorList>
    </citation>
    <scope>NUCLEOTIDE SEQUENCE [LARGE SCALE GENOMIC DNA]</scope>
    <source>
        <strain evidence="1 2">OA447</strain>
    </source>
</reference>
<comment type="caution">
    <text evidence="1">The sequence shown here is derived from an EMBL/GenBank/DDBJ whole genome shotgun (WGS) entry which is preliminary data.</text>
</comment>
<protein>
    <submittedName>
        <fullName evidence="1">Uncharacterized protein</fullName>
    </submittedName>
</protein>
<organism evidence="1 2">
    <name type="scientific">Brucella oryzae</name>
    <dbReference type="NCBI Taxonomy" id="335286"/>
    <lineage>
        <taxon>Bacteria</taxon>
        <taxon>Pseudomonadati</taxon>
        <taxon>Pseudomonadota</taxon>
        <taxon>Alphaproteobacteria</taxon>
        <taxon>Hyphomicrobiales</taxon>
        <taxon>Brucellaceae</taxon>
        <taxon>Brucella/Ochrobactrum group</taxon>
        <taxon>Brucella</taxon>
    </lineage>
</organism>
<accession>A0A2S7J3S1</accession>
<sequence>MEFPFHLRTMPDFVMTVGVFRQSAVPVTNDSHLIEFALYPVGIVNKSSLVIEMVPPDNRYARSLSVEIIPRAETERRNTIAK</sequence>